<feature type="repeat" description="WD" evidence="3">
    <location>
        <begin position="651"/>
        <end position="684"/>
    </location>
</feature>
<accession>A0A6H2C3X1</accession>
<dbReference type="SUPFAM" id="SSF56112">
    <property type="entry name" value="Protein kinase-like (PK-like)"/>
    <property type="match status" value="1"/>
</dbReference>
<dbReference type="PROSITE" id="PS50082">
    <property type="entry name" value="WD_REPEATS_2"/>
    <property type="match status" value="5"/>
</dbReference>
<reference evidence="6 7" key="1">
    <citation type="submission" date="2020-04" db="EMBL/GenBank/DDBJ databases">
        <title>Genome-Wide Identification of 5-Methylcytosine Sites in Bacterial Genomes By High-Throughput Sequencing of MspJI Restriction Fragments.</title>
        <authorList>
            <person name="Wu V."/>
        </authorList>
    </citation>
    <scope>NUCLEOTIDE SEQUENCE [LARGE SCALE GENOMIC DNA]</scope>
    <source>
        <strain evidence="6 7">CCAP 1403/13f</strain>
    </source>
</reference>
<evidence type="ECO:0000256" key="3">
    <source>
        <dbReference type="PROSITE-ProRule" id="PRU00221"/>
    </source>
</evidence>
<feature type="repeat" description="WD" evidence="3">
    <location>
        <begin position="476"/>
        <end position="517"/>
    </location>
</feature>
<dbReference type="GO" id="GO:0004672">
    <property type="term" value="F:protein kinase activity"/>
    <property type="evidence" value="ECO:0007669"/>
    <property type="project" value="InterPro"/>
</dbReference>
<dbReference type="PROSITE" id="PS50294">
    <property type="entry name" value="WD_REPEATS_REGION"/>
    <property type="match status" value="5"/>
</dbReference>
<name>A0A6H2C3X1_DOLFA</name>
<dbReference type="PANTHER" id="PTHR19879">
    <property type="entry name" value="TRANSCRIPTION INITIATION FACTOR TFIID"/>
    <property type="match status" value="1"/>
</dbReference>
<evidence type="ECO:0000256" key="2">
    <source>
        <dbReference type="ARBA" id="ARBA00022737"/>
    </source>
</evidence>
<feature type="repeat" description="WD" evidence="3">
    <location>
        <begin position="434"/>
        <end position="475"/>
    </location>
</feature>
<dbReference type="InterPro" id="IPR001680">
    <property type="entry name" value="WD40_rpt"/>
</dbReference>
<dbReference type="Pfam" id="PF00400">
    <property type="entry name" value="WD40"/>
    <property type="match status" value="7"/>
</dbReference>
<dbReference type="RefSeq" id="WP_168696721.1">
    <property type="nucleotide sequence ID" value="NZ_CP051206.1"/>
</dbReference>
<dbReference type="PROSITE" id="PS50011">
    <property type="entry name" value="PROTEIN_KINASE_DOM"/>
    <property type="match status" value="1"/>
</dbReference>
<organism evidence="6 7">
    <name type="scientific">Dolichospermum flos-aquae CCAP 1403/13F</name>
    <dbReference type="NCBI Taxonomy" id="315271"/>
    <lineage>
        <taxon>Bacteria</taxon>
        <taxon>Bacillati</taxon>
        <taxon>Cyanobacteriota</taxon>
        <taxon>Cyanophyceae</taxon>
        <taxon>Nostocales</taxon>
        <taxon>Aphanizomenonaceae</taxon>
        <taxon>Dolichospermum</taxon>
    </lineage>
</organism>
<feature type="transmembrane region" description="Helical" evidence="4">
    <location>
        <begin position="324"/>
        <end position="343"/>
    </location>
</feature>
<dbReference type="Proteomes" id="UP000502433">
    <property type="component" value="Chromosome"/>
</dbReference>
<dbReference type="InterPro" id="IPR020472">
    <property type="entry name" value="WD40_PAC1"/>
</dbReference>
<dbReference type="InterPro" id="IPR019775">
    <property type="entry name" value="WD40_repeat_CS"/>
</dbReference>
<keyword evidence="1 3" id="KW-0853">WD repeat</keyword>
<dbReference type="NCBIfam" id="NF045510">
    <property type="entry name" value="4Cys_prefix_kin"/>
    <property type="match status" value="1"/>
</dbReference>
<dbReference type="KEGG" id="dfs:HGD76_19275"/>
<dbReference type="Pfam" id="PF00069">
    <property type="entry name" value="Pkinase"/>
    <property type="match status" value="1"/>
</dbReference>
<feature type="repeat" description="WD" evidence="3">
    <location>
        <begin position="518"/>
        <end position="559"/>
    </location>
</feature>
<dbReference type="Gene3D" id="1.10.510.10">
    <property type="entry name" value="Transferase(Phosphotransferase) domain 1"/>
    <property type="match status" value="1"/>
</dbReference>
<dbReference type="SUPFAM" id="SSF50978">
    <property type="entry name" value="WD40 repeat-like"/>
    <property type="match status" value="1"/>
</dbReference>
<feature type="repeat" description="WD" evidence="3">
    <location>
        <begin position="560"/>
        <end position="601"/>
    </location>
</feature>
<keyword evidence="4" id="KW-0812">Transmembrane</keyword>
<dbReference type="InterPro" id="IPR011009">
    <property type="entry name" value="Kinase-like_dom_sf"/>
</dbReference>
<dbReference type="GO" id="GO:0005524">
    <property type="term" value="F:ATP binding"/>
    <property type="evidence" value="ECO:0007669"/>
    <property type="project" value="InterPro"/>
</dbReference>
<keyword evidence="6" id="KW-0418">Kinase</keyword>
<keyword evidence="4" id="KW-1133">Transmembrane helix</keyword>
<dbReference type="InterPro" id="IPR015943">
    <property type="entry name" value="WD40/YVTN_repeat-like_dom_sf"/>
</dbReference>
<sequence>MICCLNPDCSNPQNPNNHQICQTCHTPLVPLLRNRFRVLRVLSDEGGFGRTYISEDIDKLNELCVVKQLAPKFQGTWSQKKAIQLFSEEARRLQELGEHPQIPTLIAYFEQDNCLYLVQQFIDGQNLFNELKSRRIYQDWDIQSILLDLLPIIKFVHQHGVIHRDIKPENIIRRKSDGRLTLIDFGSSKQLTAQVQRKNGTSIGSHGYSPIEQIRDGKAYPASDLFGLGATCFHLLTGISPFQLWMEYGYAWVGNWRHYLRFPLSLELAEIIDKLLQKEIQDRYQSADEVIRDLMKKHTHILPAANHTIIESPRKNSHPHSSKYIWVRNLIFILGIIVFFALAESGYREFRKLKTNFSFSWSQPRNSPPISEISAKKLSLVNTFSGHKSKVLSVVMSPNGKLIISSGDCEKSSNSQCHNIKLWDVITGKEITSLQGHSQNVNAVAITANGKTLVSGSDDKTIKIWNLETNQLIHTLKSHTDAIHSLAISGDGKTLVSASDDKTIKIWKLTTGKLIRTLIGHKYWVRSVDISPDGVTLASGSFDKTIKLWNINQEEPIQTLSTSSQTVIAVAFSPNGKILASSSRNRTIKLWNLQTLQEIRTLMVEDNSVNTIAFSPDGQILASAGRNISEEQIYHTIKLWNVATGEEMLTLTGHSNAVISLAFSADGKFLVSGGEDNLIKIWQIPVNNDENFSRRGLVLDKTKFR</sequence>
<evidence type="ECO:0000256" key="4">
    <source>
        <dbReference type="SAM" id="Phobius"/>
    </source>
</evidence>
<dbReference type="PANTHER" id="PTHR19879:SF9">
    <property type="entry name" value="TRANSCRIPTION INITIATION FACTOR TFIID SUBUNIT 5"/>
    <property type="match status" value="1"/>
</dbReference>
<dbReference type="AlphaFoldDB" id="A0A6H2C3X1"/>
<evidence type="ECO:0000313" key="7">
    <source>
        <dbReference type="Proteomes" id="UP000502433"/>
    </source>
</evidence>
<dbReference type="CDD" id="cd14014">
    <property type="entry name" value="STKc_PknB_like"/>
    <property type="match status" value="1"/>
</dbReference>
<keyword evidence="6" id="KW-0808">Transferase</keyword>
<dbReference type="EMBL" id="CP051206">
    <property type="protein sequence ID" value="QJB45990.1"/>
    <property type="molecule type" value="Genomic_DNA"/>
</dbReference>
<dbReference type="PRINTS" id="PR00320">
    <property type="entry name" value="GPROTEINBRPT"/>
</dbReference>
<dbReference type="Gene3D" id="2.130.10.10">
    <property type="entry name" value="YVTN repeat-like/Quinoprotein amine dehydrogenase"/>
    <property type="match status" value="3"/>
</dbReference>
<protein>
    <submittedName>
        <fullName evidence="6">Protein kinase</fullName>
    </submittedName>
</protein>
<keyword evidence="2" id="KW-0677">Repeat</keyword>
<dbReference type="InterPro" id="IPR000719">
    <property type="entry name" value="Prot_kinase_dom"/>
</dbReference>
<keyword evidence="4" id="KW-0472">Membrane</keyword>
<dbReference type="PROSITE" id="PS00678">
    <property type="entry name" value="WD_REPEATS_1"/>
    <property type="match status" value="3"/>
</dbReference>
<dbReference type="SMART" id="SM00220">
    <property type="entry name" value="S_TKc"/>
    <property type="match status" value="1"/>
</dbReference>
<reference evidence="6 7" key="2">
    <citation type="submission" date="2020-04" db="EMBL/GenBank/DDBJ databases">
        <authorList>
            <person name="Fomenkov A."/>
            <person name="Anton B.P."/>
            <person name="Roberts R.J."/>
        </authorList>
    </citation>
    <scope>NUCLEOTIDE SEQUENCE [LARGE SCALE GENOMIC DNA]</scope>
    <source>
        <strain evidence="6 7">CCAP 1403/13f</strain>
    </source>
</reference>
<evidence type="ECO:0000259" key="5">
    <source>
        <dbReference type="PROSITE" id="PS50011"/>
    </source>
</evidence>
<dbReference type="CDD" id="cd00200">
    <property type="entry name" value="WD40"/>
    <property type="match status" value="1"/>
</dbReference>
<gene>
    <name evidence="6" type="ORF">HGD76_19275</name>
</gene>
<proteinExistence type="predicted"/>
<feature type="domain" description="Protein kinase" evidence="5">
    <location>
        <begin position="37"/>
        <end position="301"/>
    </location>
</feature>
<dbReference type="InterPro" id="IPR036322">
    <property type="entry name" value="WD40_repeat_dom_sf"/>
</dbReference>
<evidence type="ECO:0000313" key="6">
    <source>
        <dbReference type="EMBL" id="QJB45990.1"/>
    </source>
</evidence>
<evidence type="ECO:0000256" key="1">
    <source>
        <dbReference type="ARBA" id="ARBA00022574"/>
    </source>
</evidence>
<dbReference type="SMART" id="SM00320">
    <property type="entry name" value="WD40"/>
    <property type="match status" value="7"/>
</dbReference>